<organism evidence="8 9">
    <name type="scientific">Theileria parva</name>
    <name type="common">East coast fever infection agent</name>
    <dbReference type="NCBI Taxonomy" id="5875"/>
    <lineage>
        <taxon>Eukaryota</taxon>
        <taxon>Sar</taxon>
        <taxon>Alveolata</taxon>
        <taxon>Apicomplexa</taxon>
        <taxon>Aconoidasida</taxon>
        <taxon>Piroplasmida</taxon>
        <taxon>Theileriidae</taxon>
        <taxon>Theileria</taxon>
    </lineage>
</organism>
<dbReference type="STRING" id="5875.Q4N0V9"/>
<keyword evidence="9" id="KW-1185">Reference proteome</keyword>
<dbReference type="FunCoup" id="Q4N0V9">
    <property type="interactions" value="11"/>
</dbReference>
<dbReference type="GeneID" id="3500072"/>
<keyword evidence="3" id="KW-0285">Flavoprotein</keyword>
<evidence type="ECO:0000256" key="3">
    <source>
        <dbReference type="ARBA" id="ARBA00022630"/>
    </source>
</evidence>
<accession>Q4N0V9</accession>
<evidence type="ECO:0000256" key="4">
    <source>
        <dbReference type="ARBA" id="ARBA00022827"/>
    </source>
</evidence>
<feature type="domain" description="ERV/ALR sulfhydryl oxidase" evidence="7">
    <location>
        <begin position="25"/>
        <end position="114"/>
    </location>
</feature>
<name>Q4N0V9_THEPA</name>
<comment type="caution">
    <text evidence="8">The sequence shown here is derived from an EMBL/GenBank/DDBJ whole genome shotgun (WGS) entry which is preliminary data.</text>
</comment>
<comment type="cofactor">
    <cofactor evidence="1">
        <name>FAD</name>
        <dbReference type="ChEBI" id="CHEBI:57692"/>
    </cofactor>
</comment>
<evidence type="ECO:0000313" key="8">
    <source>
        <dbReference type="EMBL" id="EAN30865.1"/>
    </source>
</evidence>
<dbReference type="EC" id="1.8.3.2" evidence="2"/>
<keyword evidence="5" id="KW-0560">Oxidoreductase</keyword>
<dbReference type="InterPro" id="IPR017905">
    <property type="entry name" value="ERV/ALR_sulphydryl_oxidase"/>
</dbReference>
<evidence type="ECO:0000313" key="9">
    <source>
        <dbReference type="Proteomes" id="UP000001949"/>
    </source>
</evidence>
<dbReference type="GO" id="GO:0016972">
    <property type="term" value="F:thiol oxidase activity"/>
    <property type="evidence" value="ECO:0007669"/>
    <property type="project" value="UniProtKB-EC"/>
</dbReference>
<evidence type="ECO:0000256" key="6">
    <source>
        <dbReference type="ARBA" id="ARBA00023157"/>
    </source>
</evidence>
<evidence type="ECO:0000256" key="2">
    <source>
        <dbReference type="ARBA" id="ARBA00012512"/>
    </source>
</evidence>
<dbReference type="eggNOG" id="ENOG502STVG">
    <property type="taxonomic scope" value="Eukaryota"/>
</dbReference>
<evidence type="ECO:0000256" key="5">
    <source>
        <dbReference type="ARBA" id="ARBA00023002"/>
    </source>
</evidence>
<dbReference type="KEGG" id="tpv:TP03_0130"/>
<sequence>MAKKYTFEECLEAVDNNKAIDPCSSQWILLWMFGAYADENPTEQQKKSLEVFYKSIPDLCTNKCYTQFLANFPPKVDNRRMLMGWLQMAENSCRVQNGLKPKPFNYKELMKRWRYPDGYL</sequence>
<dbReference type="AlphaFoldDB" id="Q4N0V9"/>
<proteinExistence type="predicted"/>
<dbReference type="EMBL" id="AAGK01000005">
    <property type="protein sequence ID" value="EAN30865.1"/>
    <property type="molecule type" value="Genomic_DNA"/>
</dbReference>
<gene>
    <name evidence="8" type="ordered locus">TP03_0130</name>
</gene>
<dbReference type="InParanoid" id="Q4N0V9"/>
<evidence type="ECO:0000259" key="7">
    <source>
        <dbReference type="Pfam" id="PF04777"/>
    </source>
</evidence>
<dbReference type="Proteomes" id="UP000001949">
    <property type="component" value="Unassembled WGS sequence"/>
</dbReference>
<dbReference type="RefSeq" id="XP_763148.1">
    <property type="nucleotide sequence ID" value="XM_758055.1"/>
</dbReference>
<dbReference type="Gene3D" id="1.20.120.310">
    <property type="entry name" value="ERV/ALR sulfhydryl oxidase domain"/>
    <property type="match status" value="1"/>
</dbReference>
<keyword evidence="6" id="KW-1015">Disulfide bond</keyword>
<dbReference type="InterPro" id="IPR036774">
    <property type="entry name" value="ERV/ALR_sulphydryl_oxid_sf"/>
</dbReference>
<dbReference type="OMA" id="MAENSCR"/>
<keyword evidence="4" id="KW-0274">FAD</keyword>
<dbReference type="SUPFAM" id="SSF69000">
    <property type="entry name" value="FAD-dependent thiol oxidase"/>
    <property type="match status" value="1"/>
</dbReference>
<reference evidence="8 9" key="1">
    <citation type="journal article" date="2005" name="Science">
        <title>Genome sequence of Theileria parva, a bovine pathogen that transforms lymphocytes.</title>
        <authorList>
            <person name="Gardner M.J."/>
            <person name="Bishop R."/>
            <person name="Shah T."/>
            <person name="de Villiers E.P."/>
            <person name="Carlton J.M."/>
            <person name="Hall N."/>
            <person name="Ren Q."/>
            <person name="Paulsen I.T."/>
            <person name="Pain A."/>
            <person name="Berriman M."/>
            <person name="Wilson R.J.M."/>
            <person name="Sato S."/>
            <person name="Ralph S.A."/>
            <person name="Mann D.J."/>
            <person name="Xiong Z."/>
            <person name="Shallom S.J."/>
            <person name="Weidman J."/>
            <person name="Jiang L."/>
            <person name="Lynn J."/>
            <person name="Weaver B."/>
            <person name="Shoaibi A."/>
            <person name="Domingo A.R."/>
            <person name="Wasawo D."/>
            <person name="Crabtree J."/>
            <person name="Wortman J.R."/>
            <person name="Haas B."/>
            <person name="Angiuoli S.V."/>
            <person name="Creasy T.H."/>
            <person name="Lu C."/>
            <person name="Suh B."/>
            <person name="Silva J.C."/>
            <person name="Utterback T.R."/>
            <person name="Feldblyum T.V."/>
            <person name="Pertea M."/>
            <person name="Allen J."/>
            <person name="Nierman W.C."/>
            <person name="Taracha E.L.N."/>
            <person name="Salzberg S.L."/>
            <person name="White O.R."/>
            <person name="Fitzhugh H.A."/>
            <person name="Morzaria S."/>
            <person name="Venter J.C."/>
            <person name="Fraser C.M."/>
            <person name="Nene V."/>
        </authorList>
    </citation>
    <scope>NUCLEOTIDE SEQUENCE [LARGE SCALE GENOMIC DNA]</scope>
    <source>
        <strain evidence="8 9">Muguga</strain>
    </source>
</reference>
<dbReference type="VEuPathDB" id="PiroplasmaDB:TpMuguga_03g00130"/>
<dbReference type="Pfam" id="PF04777">
    <property type="entry name" value="Evr1_Alr"/>
    <property type="match status" value="1"/>
</dbReference>
<protein>
    <recommendedName>
        <fullName evidence="2">thiol oxidase</fullName>
        <ecNumber evidence="2">1.8.3.2</ecNumber>
    </recommendedName>
</protein>
<evidence type="ECO:0000256" key="1">
    <source>
        <dbReference type="ARBA" id="ARBA00001974"/>
    </source>
</evidence>